<protein>
    <submittedName>
        <fullName evidence="2">Uncharacterized protein</fullName>
    </submittedName>
</protein>
<evidence type="ECO:0000313" key="3">
    <source>
        <dbReference type="Proteomes" id="UP000298138"/>
    </source>
</evidence>
<feature type="compositionally biased region" description="Polar residues" evidence="1">
    <location>
        <begin position="266"/>
        <end position="276"/>
    </location>
</feature>
<keyword evidence="3" id="KW-1185">Reference proteome</keyword>
<dbReference type="AlphaFoldDB" id="A0A4S2MIX8"/>
<reference evidence="2 3" key="1">
    <citation type="submission" date="2019-04" db="EMBL/GenBank/DDBJ databases">
        <title>Comparative genomics and transcriptomics to analyze fruiting body development in filamentous ascomycetes.</title>
        <authorList>
            <consortium name="DOE Joint Genome Institute"/>
            <person name="Lutkenhaus R."/>
            <person name="Traeger S."/>
            <person name="Breuer J."/>
            <person name="Kuo A."/>
            <person name="Lipzen A."/>
            <person name="Pangilinan J."/>
            <person name="Dilworth D."/>
            <person name="Sandor L."/>
            <person name="Poggeler S."/>
            <person name="Barry K."/>
            <person name="Grigoriev I.V."/>
            <person name="Nowrousian M."/>
        </authorList>
    </citation>
    <scope>NUCLEOTIDE SEQUENCE [LARGE SCALE GENOMIC DNA]</scope>
    <source>
        <strain evidence="2 3">CBS 389.68</strain>
    </source>
</reference>
<feature type="region of interest" description="Disordered" evidence="1">
    <location>
        <begin position="266"/>
        <end position="330"/>
    </location>
</feature>
<evidence type="ECO:0000256" key="1">
    <source>
        <dbReference type="SAM" id="MobiDB-lite"/>
    </source>
</evidence>
<feature type="compositionally biased region" description="Basic and acidic residues" evidence="1">
    <location>
        <begin position="45"/>
        <end position="56"/>
    </location>
</feature>
<name>A0A4S2MIX8_9PEZI</name>
<feature type="compositionally biased region" description="Basic and acidic residues" evidence="1">
    <location>
        <begin position="531"/>
        <end position="541"/>
    </location>
</feature>
<sequence length="901" mass="95729">MDGRQAAAAAVTGDGVEEEAMSPPFSPPPTHENTTTAGLVNGVDGSRDRETDRLEDTDITTELGTGLEAVVLTSPPAISVEADDGPRASTNDDDEDKEQHITSQLLQKRAKIDQEIEDFRAAKEAEYREFEAALRAEVEIAAGRTTTTGTREQGGHETQIQSVTTTTGGAHVQATGVDDELKDRLQQHMQESSSSSATREELAARSSSSSAAAPTPPSPENDETAEKREAFEQELQIAGLFAPTFLPLLDSRYRLSPAVHTPVMQKNMSSVGTATETMPPPKLTDTPPISRTNGSSGSGTPTYPLASSLKSTSSGSSGTNCEKKPKSPKKVTFQFEDESLVPSRSSPPPTKVVWKVGVIHDDWDGDDLDDEEEGEVGELNVEDVTVDSSGRPLQELLVGDDLSDTDDQPTAQQIEDISNSIETSVDITKLRLSGVERYHGSDLVTPQLSLLSSSQGERDAVSQPPPSSAHSSQSSTSLDSNPKSPFAALSASISAFTRPQSAMNGLRDLRHALPDEDEDMVFDLDETIPDEPPRSPPRRDLSPLLAATPEPKHQLPPSSFSLSASFNPANVPLPQSVPKDPPSFAKAPVSPSPSLIPNRGHQRNHLGGSFNSYSPFQLRNRPSTDLVSPSLPTFSGFPESFNPSDGDKIRRRSVIKYIPSPPPEEADEDTTDPTTTTTGPSPYASSLPVTIHPHLTTLRSPPPSTSPVTKPSSSTTAINPDTLSGRPTPSPHQPDHHSEPLPFQPDHDDTDLDLLSASPPRAPTSSNELDSYQRSDRFSSGPRPSSSASNTTVTAITGLLSPYKTRFAQELAEAALKEGETGEESFVGGVDGGTGFDEVAASVRGASFVGRGGVPPVGIGSAHQGQGMGSQPEASLRGGGGFSFSQRMAMEEAMEGGGRRR</sequence>
<feature type="compositionally biased region" description="Low complexity" evidence="1">
    <location>
        <begin position="555"/>
        <end position="570"/>
    </location>
</feature>
<feature type="compositionally biased region" description="Low complexity" evidence="1">
    <location>
        <begin position="468"/>
        <end position="482"/>
    </location>
</feature>
<feature type="region of interest" description="Disordered" evidence="1">
    <location>
        <begin position="186"/>
        <end position="230"/>
    </location>
</feature>
<organism evidence="2 3">
    <name type="scientific">Ascodesmis nigricans</name>
    <dbReference type="NCBI Taxonomy" id="341454"/>
    <lineage>
        <taxon>Eukaryota</taxon>
        <taxon>Fungi</taxon>
        <taxon>Dikarya</taxon>
        <taxon>Ascomycota</taxon>
        <taxon>Pezizomycotina</taxon>
        <taxon>Pezizomycetes</taxon>
        <taxon>Pezizales</taxon>
        <taxon>Ascodesmidaceae</taxon>
        <taxon>Ascodesmis</taxon>
    </lineage>
</organism>
<feature type="region of interest" description="Disordered" evidence="1">
    <location>
        <begin position="525"/>
        <end position="793"/>
    </location>
</feature>
<feature type="compositionally biased region" description="Low complexity" evidence="1">
    <location>
        <begin position="706"/>
        <end position="716"/>
    </location>
</feature>
<feature type="compositionally biased region" description="Polar residues" evidence="1">
    <location>
        <begin position="717"/>
        <end position="727"/>
    </location>
</feature>
<feature type="region of interest" description="Disordered" evidence="1">
    <location>
        <begin position="143"/>
        <end position="171"/>
    </location>
</feature>
<feature type="region of interest" description="Disordered" evidence="1">
    <location>
        <begin position="451"/>
        <end position="485"/>
    </location>
</feature>
<feature type="compositionally biased region" description="Low complexity" evidence="1">
    <location>
        <begin position="778"/>
        <end position="789"/>
    </location>
</feature>
<feature type="compositionally biased region" description="Low complexity" evidence="1">
    <location>
        <begin position="204"/>
        <end position="213"/>
    </location>
</feature>
<feature type="compositionally biased region" description="Low complexity" evidence="1">
    <location>
        <begin position="672"/>
        <end position="682"/>
    </location>
</feature>
<dbReference type="Proteomes" id="UP000298138">
    <property type="component" value="Unassembled WGS sequence"/>
</dbReference>
<proteinExistence type="predicted"/>
<feature type="compositionally biased region" description="Low complexity" evidence="1">
    <location>
        <begin position="307"/>
        <end position="319"/>
    </location>
</feature>
<feature type="compositionally biased region" description="Low complexity" evidence="1">
    <location>
        <begin position="143"/>
        <end position="159"/>
    </location>
</feature>
<evidence type="ECO:0000313" key="2">
    <source>
        <dbReference type="EMBL" id="TGZ76695.1"/>
    </source>
</evidence>
<accession>A0A4S2MIX8</accession>
<dbReference type="OrthoDB" id="5404498at2759"/>
<feature type="region of interest" description="Disordered" evidence="1">
    <location>
        <begin position="857"/>
        <end position="901"/>
    </location>
</feature>
<gene>
    <name evidence="2" type="ORF">EX30DRAFT_367233</name>
</gene>
<dbReference type="InParanoid" id="A0A4S2MIX8"/>
<feature type="compositionally biased region" description="Polar residues" evidence="1">
    <location>
        <begin position="609"/>
        <end position="633"/>
    </location>
</feature>
<feature type="region of interest" description="Disordered" evidence="1">
    <location>
        <begin position="1"/>
        <end position="99"/>
    </location>
</feature>
<feature type="compositionally biased region" description="Polar residues" evidence="1">
    <location>
        <begin position="287"/>
        <end position="301"/>
    </location>
</feature>
<dbReference type="EMBL" id="ML220169">
    <property type="protein sequence ID" value="TGZ76695.1"/>
    <property type="molecule type" value="Genomic_DNA"/>
</dbReference>